<accession>A0A7H8R9V4</accession>
<dbReference type="SUPFAM" id="SSF55729">
    <property type="entry name" value="Acyl-CoA N-acyltransferases (Nat)"/>
    <property type="match status" value="1"/>
</dbReference>
<dbReference type="PROSITE" id="PS51186">
    <property type="entry name" value="GNAT"/>
    <property type="match status" value="1"/>
</dbReference>
<name>A0A7H8R9V4_TALRU</name>
<evidence type="ECO:0000259" key="1">
    <source>
        <dbReference type="PROSITE" id="PS51186"/>
    </source>
</evidence>
<dbReference type="InterPro" id="IPR016181">
    <property type="entry name" value="Acyl_CoA_acyltransferase"/>
</dbReference>
<dbReference type="Proteomes" id="UP000509510">
    <property type="component" value="Chromosome V"/>
</dbReference>
<evidence type="ECO:0000313" key="3">
    <source>
        <dbReference type="Proteomes" id="UP000509510"/>
    </source>
</evidence>
<dbReference type="Pfam" id="PF13302">
    <property type="entry name" value="Acetyltransf_3"/>
    <property type="match status" value="1"/>
</dbReference>
<protein>
    <recommendedName>
        <fullName evidence="1">N-acetyltransferase domain-containing protein</fullName>
    </recommendedName>
</protein>
<organism evidence="2 3">
    <name type="scientific">Talaromyces rugulosus</name>
    <name type="common">Penicillium rugulosum</name>
    <dbReference type="NCBI Taxonomy" id="121627"/>
    <lineage>
        <taxon>Eukaryota</taxon>
        <taxon>Fungi</taxon>
        <taxon>Dikarya</taxon>
        <taxon>Ascomycota</taxon>
        <taxon>Pezizomycotina</taxon>
        <taxon>Eurotiomycetes</taxon>
        <taxon>Eurotiomycetidae</taxon>
        <taxon>Eurotiales</taxon>
        <taxon>Trichocomaceae</taxon>
        <taxon>Talaromyces</taxon>
        <taxon>Talaromyces sect. Islandici</taxon>
    </lineage>
</organism>
<dbReference type="PANTHER" id="PTHR43792">
    <property type="entry name" value="GNAT FAMILY, PUTATIVE (AFU_ORTHOLOGUE AFUA_3G00765)-RELATED-RELATED"/>
    <property type="match status" value="1"/>
</dbReference>
<dbReference type="EMBL" id="CP055902">
    <property type="protein sequence ID" value="QKX61493.1"/>
    <property type="molecule type" value="Genomic_DNA"/>
</dbReference>
<dbReference type="RefSeq" id="XP_035347667.1">
    <property type="nucleotide sequence ID" value="XM_035491774.1"/>
</dbReference>
<dbReference type="Gene3D" id="3.40.630.30">
    <property type="match status" value="1"/>
</dbReference>
<feature type="domain" description="N-acetyltransferase" evidence="1">
    <location>
        <begin position="48"/>
        <end position="193"/>
    </location>
</feature>
<dbReference type="InterPro" id="IPR051531">
    <property type="entry name" value="N-acetyltransferase"/>
</dbReference>
<dbReference type="AlphaFoldDB" id="A0A7H8R9V4"/>
<proteinExistence type="predicted"/>
<gene>
    <name evidence="2" type="ORF">TRUGW13939_08644</name>
</gene>
<dbReference type="OrthoDB" id="630895at2759"/>
<reference evidence="3" key="1">
    <citation type="submission" date="2020-06" db="EMBL/GenBank/DDBJ databases">
        <title>A chromosome-scale genome assembly of Talaromyces rugulosus W13939.</title>
        <authorList>
            <person name="Wang B."/>
            <person name="Guo L."/>
            <person name="Ye K."/>
            <person name="Wang L."/>
        </authorList>
    </citation>
    <scope>NUCLEOTIDE SEQUENCE [LARGE SCALE GENOMIC DNA]</scope>
    <source>
        <strain evidence="3">W13939</strain>
    </source>
</reference>
<sequence length="205" mass="22474">MADSDFPPTFSIPTEHLHISYFQPDDPAHAAFLVQLWNTDDFIQSCGKTGIDNTEKAAKFLRNQVQAGYKRNGHHQFLVSLKPHVGATLSESKPIGIASLMKGEPPNAYSRPDIGYTILPDQSGKGYATEAAASLLEYAQKSLGIDGVFGFCGKDNKRSARVLEKIGLEYRGQRKLKLFGGSESAVYALKGMDQDLKVYGVDDDE</sequence>
<keyword evidence="3" id="KW-1185">Reference proteome</keyword>
<dbReference type="InterPro" id="IPR000182">
    <property type="entry name" value="GNAT_dom"/>
</dbReference>
<dbReference type="PANTHER" id="PTHR43792:SF16">
    <property type="entry name" value="N-ACETYLTRANSFERASE DOMAIN-CONTAINING PROTEIN"/>
    <property type="match status" value="1"/>
</dbReference>
<dbReference type="GO" id="GO:0016747">
    <property type="term" value="F:acyltransferase activity, transferring groups other than amino-acyl groups"/>
    <property type="evidence" value="ECO:0007669"/>
    <property type="project" value="InterPro"/>
</dbReference>
<dbReference type="GeneID" id="55996132"/>
<evidence type="ECO:0000313" key="2">
    <source>
        <dbReference type="EMBL" id="QKX61493.1"/>
    </source>
</evidence>
<dbReference type="KEGG" id="trg:TRUGW13939_08644"/>